<dbReference type="InterPro" id="IPR016039">
    <property type="entry name" value="Thiolase-like"/>
</dbReference>
<evidence type="ECO:0000259" key="3">
    <source>
        <dbReference type="Pfam" id="PF08541"/>
    </source>
</evidence>
<feature type="domain" description="Beta-ketoacyl-[acyl-carrier-protein] synthase III C-terminal" evidence="3">
    <location>
        <begin position="289"/>
        <end position="366"/>
    </location>
</feature>
<dbReference type="Gene3D" id="3.40.47.10">
    <property type="match status" value="2"/>
</dbReference>
<dbReference type="PANTHER" id="PTHR34069">
    <property type="entry name" value="3-OXOACYL-[ACYL-CARRIER-PROTEIN] SYNTHASE 3"/>
    <property type="match status" value="1"/>
</dbReference>
<dbReference type="AlphaFoldDB" id="A0A2U8GTF9"/>
<dbReference type="InterPro" id="IPR013747">
    <property type="entry name" value="ACP_syn_III_C"/>
</dbReference>
<protein>
    <recommendedName>
        <fullName evidence="3">Beta-ketoacyl-[acyl-carrier-protein] synthase III C-terminal domain-containing protein</fullName>
    </recommendedName>
</protein>
<dbReference type="GO" id="GO:0016746">
    <property type="term" value="F:acyltransferase activity"/>
    <property type="evidence" value="ECO:0007669"/>
    <property type="project" value="UniProtKB-KW"/>
</dbReference>
<evidence type="ECO:0000256" key="2">
    <source>
        <dbReference type="ARBA" id="ARBA00023315"/>
    </source>
</evidence>
<dbReference type="EMBL" id="CP022187">
    <property type="protein sequence ID" value="AWI76533.1"/>
    <property type="molecule type" value="Genomic_DNA"/>
</dbReference>
<dbReference type="RefSeq" id="WP_108950232.1">
    <property type="nucleotide sequence ID" value="NZ_CP022187.1"/>
</dbReference>
<name>A0A2U8GTF9_9RHOO</name>
<gene>
    <name evidence="4" type="ORF">CEW83_16010</name>
</gene>
<reference evidence="4 5" key="1">
    <citation type="submission" date="2017-06" db="EMBL/GenBank/DDBJ databases">
        <title>Azoarcus.</title>
        <authorList>
            <person name="Woo J.-H."/>
            <person name="Kim H.-S."/>
        </authorList>
    </citation>
    <scope>NUCLEOTIDE SEQUENCE [LARGE SCALE GENOMIC DNA]</scope>
    <source>
        <strain evidence="4 5">TSPY31</strain>
    </source>
</reference>
<dbReference type="GO" id="GO:0044550">
    <property type="term" value="P:secondary metabolite biosynthetic process"/>
    <property type="evidence" value="ECO:0007669"/>
    <property type="project" value="TreeGrafter"/>
</dbReference>
<evidence type="ECO:0000256" key="1">
    <source>
        <dbReference type="ARBA" id="ARBA00022679"/>
    </source>
</evidence>
<dbReference type="PANTHER" id="PTHR34069:SF3">
    <property type="entry name" value="ACYL-COA:ACYL-COA ALKYLTRANSFERASE"/>
    <property type="match status" value="1"/>
</dbReference>
<keyword evidence="2" id="KW-0012">Acyltransferase</keyword>
<dbReference type="Proteomes" id="UP000244930">
    <property type="component" value="Chromosome"/>
</dbReference>
<organism evidence="4 5">
    <name type="scientific">Parazoarcus communis</name>
    <dbReference type="NCBI Taxonomy" id="41977"/>
    <lineage>
        <taxon>Bacteria</taxon>
        <taxon>Pseudomonadati</taxon>
        <taxon>Pseudomonadota</taxon>
        <taxon>Betaproteobacteria</taxon>
        <taxon>Rhodocyclales</taxon>
        <taxon>Zoogloeaceae</taxon>
        <taxon>Parazoarcus</taxon>
    </lineage>
</organism>
<dbReference type="Pfam" id="PF08541">
    <property type="entry name" value="ACP_syn_III_C"/>
    <property type="match status" value="1"/>
</dbReference>
<dbReference type="SUPFAM" id="SSF53901">
    <property type="entry name" value="Thiolase-like"/>
    <property type="match status" value="1"/>
</dbReference>
<sequence>MTEPRSVYITATATCLPNAPVDNEAIESVLGRIGERPSRARRIVLRNNGIRQRHYAIDPATGAATHSNAGMTAEAIRGLATDGFALDDIECLATGTSLPDQLMPNHGVMVHGELGNPACEVVSTAGICLAGLAALKYGWLSVLAGNTRNAVTTGSDRPSAVLRGSSFEAENEHRVAALERHPEIAFEKDFLRWMLSDGAGAFLLQDAPRTGARALRIDWIELSSQAHAQPVCMYAGGERDEDGRLQGWAGYAPEAWGKESIFAIKQDVRLLNEQVVASTLEAPLRRLIERRQLRADRIDWFLPHMSSHYFRDQIADCLRGLGLPIAPERWFTNLATRGNTGAASIYIMIDELLRSGRLSEGERLLCFVPESGRFSSGFMHLTVV</sequence>
<dbReference type="KEGG" id="acom:CEW83_16010"/>
<dbReference type="CDD" id="cd00827">
    <property type="entry name" value="init_cond_enzymes"/>
    <property type="match status" value="1"/>
</dbReference>
<keyword evidence="1" id="KW-0808">Transferase</keyword>
<evidence type="ECO:0000313" key="5">
    <source>
        <dbReference type="Proteomes" id="UP000244930"/>
    </source>
</evidence>
<evidence type="ECO:0000313" key="4">
    <source>
        <dbReference type="EMBL" id="AWI76533.1"/>
    </source>
</evidence>
<keyword evidence="5" id="KW-1185">Reference proteome</keyword>
<accession>A0A2U8GTF9</accession>
<dbReference type="NCBIfam" id="NF005293">
    <property type="entry name" value="PRK06816.1"/>
    <property type="match status" value="1"/>
</dbReference>
<proteinExistence type="predicted"/>